<dbReference type="GO" id="GO:0050660">
    <property type="term" value="F:flavin adenine dinucleotide binding"/>
    <property type="evidence" value="ECO:0007669"/>
    <property type="project" value="InterPro"/>
</dbReference>
<feature type="domain" description="Acyl-CoA dehydrogenase C-terminal" evidence="4">
    <location>
        <begin position="243"/>
        <end position="376"/>
    </location>
</feature>
<protein>
    <submittedName>
        <fullName evidence="5">Oxidoreductase</fullName>
    </submittedName>
</protein>
<dbReference type="InterPro" id="IPR037069">
    <property type="entry name" value="AcylCoA_DH/ox_N_sf"/>
</dbReference>
<organism evidence="5 6">
    <name type="scientific">Rhodococcus oxybenzonivorans</name>
    <dbReference type="NCBI Taxonomy" id="1990687"/>
    <lineage>
        <taxon>Bacteria</taxon>
        <taxon>Bacillati</taxon>
        <taxon>Actinomycetota</taxon>
        <taxon>Actinomycetes</taxon>
        <taxon>Mycobacteriales</taxon>
        <taxon>Nocardiaceae</taxon>
        <taxon>Rhodococcus</taxon>
    </lineage>
</organism>
<evidence type="ECO:0000256" key="2">
    <source>
        <dbReference type="ARBA" id="ARBA00049661"/>
    </source>
</evidence>
<dbReference type="InterPro" id="IPR046373">
    <property type="entry name" value="Acyl-CoA_Oxase/DH_mid-dom_sf"/>
</dbReference>
<dbReference type="Gene3D" id="2.40.110.10">
    <property type="entry name" value="Butyryl-CoA Dehydrogenase, subunit A, domain 2"/>
    <property type="match status" value="1"/>
</dbReference>
<dbReference type="PANTHER" id="PTHR48083">
    <property type="entry name" value="MEDIUM-CHAIN SPECIFIC ACYL-COA DEHYDROGENASE, MITOCHONDRIAL-RELATED"/>
    <property type="match status" value="1"/>
</dbReference>
<dbReference type="InterPro" id="IPR009100">
    <property type="entry name" value="AcylCoA_DH/oxidase_NM_dom_sf"/>
</dbReference>
<evidence type="ECO:0000313" key="6">
    <source>
        <dbReference type="Proteomes" id="UP000245711"/>
    </source>
</evidence>
<dbReference type="InterPro" id="IPR036250">
    <property type="entry name" value="AcylCo_DH-like_C"/>
</dbReference>
<dbReference type="Gene3D" id="1.10.540.10">
    <property type="entry name" value="Acyl-CoA dehydrogenase/oxidase, N-terminal domain"/>
    <property type="match status" value="1"/>
</dbReference>
<keyword evidence="1" id="KW-0560">Oxidoreductase</keyword>
<dbReference type="Gene3D" id="1.20.140.10">
    <property type="entry name" value="Butyryl-CoA Dehydrogenase, subunit A, domain 3"/>
    <property type="match status" value="1"/>
</dbReference>
<dbReference type="Pfam" id="PF08028">
    <property type="entry name" value="Acyl-CoA_dh_2"/>
    <property type="match status" value="1"/>
</dbReference>
<feature type="domain" description="Acyl-CoA dehydrogenase/oxidase N-terminal" evidence="3">
    <location>
        <begin position="31"/>
        <end position="92"/>
    </location>
</feature>
<dbReference type="OrthoDB" id="3404950at2"/>
<evidence type="ECO:0000259" key="4">
    <source>
        <dbReference type="Pfam" id="PF08028"/>
    </source>
</evidence>
<dbReference type="InterPro" id="IPR013786">
    <property type="entry name" value="AcylCoA_DH/ox_N"/>
</dbReference>
<reference evidence="5 6" key="1">
    <citation type="submission" date="2017-05" db="EMBL/GenBank/DDBJ databases">
        <title>Isolation of Rhodococcus sp. S2-17 biodegrading of BP-3.</title>
        <authorList>
            <person name="Lee Y."/>
            <person name="Kim K.H."/>
            <person name="Chun B.H."/>
            <person name="Jung H.S."/>
            <person name="Jeon C.O."/>
        </authorList>
    </citation>
    <scope>NUCLEOTIDE SEQUENCE [LARGE SCALE GENOMIC DNA]</scope>
    <source>
        <strain evidence="5 6">S2-17</strain>
        <plasmid evidence="6">prb98</plasmid>
    </source>
</reference>
<evidence type="ECO:0000256" key="1">
    <source>
        <dbReference type="ARBA" id="ARBA00023002"/>
    </source>
</evidence>
<dbReference type="InterPro" id="IPR013107">
    <property type="entry name" value="Acyl-CoA_DH_C"/>
</dbReference>
<dbReference type="PIRSF" id="PIRSF016578">
    <property type="entry name" value="HsaA"/>
    <property type="match status" value="1"/>
</dbReference>
<dbReference type="AlphaFoldDB" id="A0A2S2C5I5"/>
<accession>A0A2S2C5I5</accession>
<dbReference type="Proteomes" id="UP000245711">
    <property type="component" value="Plasmid pRB98"/>
</dbReference>
<keyword evidence="6" id="KW-1185">Reference proteome</keyword>
<dbReference type="InterPro" id="IPR050741">
    <property type="entry name" value="Acyl-CoA_dehydrogenase"/>
</dbReference>
<dbReference type="SUPFAM" id="SSF47203">
    <property type="entry name" value="Acyl-CoA dehydrogenase C-terminal domain-like"/>
    <property type="match status" value="1"/>
</dbReference>
<dbReference type="SUPFAM" id="SSF56645">
    <property type="entry name" value="Acyl-CoA dehydrogenase NM domain-like"/>
    <property type="match status" value="1"/>
</dbReference>
<dbReference type="KEGG" id="roz:CBI38_32045"/>
<geneLocation type="plasmid" evidence="6">
    <name>prb98</name>
</geneLocation>
<dbReference type="Pfam" id="PF02771">
    <property type="entry name" value="Acyl-CoA_dh_N"/>
    <property type="match status" value="1"/>
</dbReference>
<keyword evidence="5" id="KW-0614">Plasmid</keyword>
<dbReference type="GO" id="GO:0016712">
    <property type="term" value="F:oxidoreductase activity, acting on paired donors, with incorporation or reduction of molecular oxygen, reduced flavin or flavoprotein as one donor, and incorporation of one atom of oxygen"/>
    <property type="evidence" value="ECO:0007669"/>
    <property type="project" value="TreeGrafter"/>
</dbReference>
<dbReference type="RefSeq" id="WP_109335626.1">
    <property type="nucleotide sequence ID" value="NZ_CP021355.1"/>
</dbReference>
<name>A0A2S2C5I5_9NOCA</name>
<dbReference type="GO" id="GO:0033539">
    <property type="term" value="P:fatty acid beta-oxidation using acyl-CoA dehydrogenase"/>
    <property type="evidence" value="ECO:0007669"/>
    <property type="project" value="TreeGrafter"/>
</dbReference>
<dbReference type="GO" id="GO:0005737">
    <property type="term" value="C:cytoplasm"/>
    <property type="evidence" value="ECO:0007669"/>
    <property type="project" value="TreeGrafter"/>
</dbReference>
<sequence>MDTVEILDLRKELVTRAQALRPLLEKNAVVAEGERALPDETFNALIEAGMLKLCKPRRYGGLEAGHRTYLDVVAELAKGCGAASWYGFILNMTDWIVGQMHQDAQDAVWGDSPNAVTCCPLNPIPGWEARWGKDGVTLSGEWPYTSGCGHADWVLAGFPVLDDAGNPVDSAVALISMKDTTIKDTWYVAGMQGTGSNTVVVKDVFVPNTMIMKMSGPLSNNHPTPHKSEHMFLSDPGATFWTCVAPPVLGLAQLALELTVERLTTKPKPISYSFYTDSSKAPSTQFAVAQAATMIDAATLQARAACDEIDAQSRTGELMARLDRGRNIMRGANVIRLCREATDLLIDAQGAGSFAQVNPLQRIWRDLNTAARHGFNSVGMKHEMYGRILLGADEQQMTPFA</sequence>
<dbReference type="EMBL" id="CP021355">
    <property type="protein sequence ID" value="AWK76146.1"/>
    <property type="molecule type" value="Genomic_DNA"/>
</dbReference>
<dbReference type="GO" id="GO:0003995">
    <property type="term" value="F:acyl-CoA dehydrogenase activity"/>
    <property type="evidence" value="ECO:0007669"/>
    <property type="project" value="TreeGrafter"/>
</dbReference>
<dbReference type="PANTHER" id="PTHR48083:SF19">
    <property type="entry name" value="FLAVIN-DEPENDENT MONOOXYGENASE, OXYGENASE SUBUNIT HSAA"/>
    <property type="match status" value="1"/>
</dbReference>
<comment type="similarity">
    <text evidence="2">Belongs to the HpaH/HsaA monooxygenase family.</text>
</comment>
<evidence type="ECO:0000313" key="5">
    <source>
        <dbReference type="EMBL" id="AWK76146.1"/>
    </source>
</evidence>
<gene>
    <name evidence="5" type="ORF">CBI38_32045</name>
</gene>
<evidence type="ECO:0000259" key="3">
    <source>
        <dbReference type="Pfam" id="PF02771"/>
    </source>
</evidence>
<proteinExistence type="inferred from homology"/>